<protein>
    <recommendedName>
        <fullName evidence="2">Carboxypeptidase regulatory-like domain-containing protein</fullName>
    </recommendedName>
</protein>
<dbReference type="EMBL" id="BARW01003415">
    <property type="protein sequence ID" value="GAI66776.1"/>
    <property type="molecule type" value="Genomic_DNA"/>
</dbReference>
<gene>
    <name evidence="1" type="ORF">S12H4_08731</name>
</gene>
<sequence>MSLNGSYDKPAISYGTDNAKQVETRLYHRLKCHVTDQNGQKLIGAPVKIYDKDDNLLLDTVTDSDGNVEEDIQTATAVWDSAGGNYDSIYTTLNPLRVVISQAGYETYDENFTLEEKTDWTIALQDPEIGERTFEIIDISKEIEIIDVSTELEVIEL</sequence>
<dbReference type="InterPro" id="IPR008969">
    <property type="entry name" value="CarboxyPept-like_regulatory"/>
</dbReference>
<reference evidence="1" key="1">
    <citation type="journal article" date="2014" name="Front. Microbiol.">
        <title>High frequency of phylogenetically diverse reductive dehalogenase-homologous genes in deep subseafloor sedimentary metagenomes.</title>
        <authorList>
            <person name="Kawai M."/>
            <person name="Futagami T."/>
            <person name="Toyoda A."/>
            <person name="Takaki Y."/>
            <person name="Nishi S."/>
            <person name="Hori S."/>
            <person name="Arai W."/>
            <person name="Tsubouchi T."/>
            <person name="Morono Y."/>
            <person name="Uchiyama I."/>
            <person name="Ito T."/>
            <person name="Fujiyama A."/>
            <person name="Inagaki F."/>
            <person name="Takami H."/>
        </authorList>
    </citation>
    <scope>NUCLEOTIDE SEQUENCE</scope>
    <source>
        <strain evidence="1">Expedition CK06-06</strain>
    </source>
</reference>
<dbReference type="SUPFAM" id="SSF49464">
    <property type="entry name" value="Carboxypeptidase regulatory domain-like"/>
    <property type="match status" value="1"/>
</dbReference>
<comment type="caution">
    <text evidence="1">The sequence shown here is derived from an EMBL/GenBank/DDBJ whole genome shotgun (WGS) entry which is preliminary data.</text>
</comment>
<proteinExistence type="predicted"/>
<evidence type="ECO:0008006" key="2">
    <source>
        <dbReference type="Google" id="ProtNLM"/>
    </source>
</evidence>
<evidence type="ECO:0000313" key="1">
    <source>
        <dbReference type="EMBL" id="GAI66776.1"/>
    </source>
</evidence>
<accession>X1RIG9</accession>
<organism evidence="1">
    <name type="scientific">marine sediment metagenome</name>
    <dbReference type="NCBI Taxonomy" id="412755"/>
    <lineage>
        <taxon>unclassified sequences</taxon>
        <taxon>metagenomes</taxon>
        <taxon>ecological metagenomes</taxon>
    </lineage>
</organism>
<dbReference type="AlphaFoldDB" id="X1RIG9"/>
<name>X1RIG9_9ZZZZ</name>